<evidence type="ECO:0000313" key="2">
    <source>
        <dbReference type="Proteomes" id="UP000267606"/>
    </source>
</evidence>
<accession>A0A183H3D5</accession>
<reference evidence="3" key="1">
    <citation type="submission" date="2016-06" db="UniProtKB">
        <authorList>
            <consortium name="WormBaseParasite"/>
        </authorList>
    </citation>
    <scope>IDENTIFICATION</scope>
</reference>
<protein>
    <submittedName>
        <fullName evidence="3">Ras-associating domain-containing protein</fullName>
    </submittedName>
</protein>
<evidence type="ECO:0000313" key="3">
    <source>
        <dbReference type="WBParaSite" id="OFLC_0000199401-mRNA-1"/>
    </source>
</evidence>
<sequence length="349" mass="40165">MTFSAIKGLWFSSITSRMVLYLTKWPVSVTDKLHFFFNEIKKINVGKDEMLLTDNLHQGFVELCNDGEASLLRIFYLEDGERRLERECIEITGLERAEDCSSLVFRICRLKSGIDCNEHVLIKPERSKDCHAIYYAFRYLQQKSTVQRQSASEKRTLVKQLPTFRQISVTHHAYDASNLKSKNNEKTISQRVENRNQKRKLVTSTYISLYSPSKKLTHESQKEVDSILLRPLSKQHSDELLKADDRILEVNSAISKNNNPKKKISVDGDFLCIHNRQSSPDLSTSFERLSAGIDAISSQGNKWAITKEFNRELREPDENFFELKSTCTGKQEIGADNHLGVVHSCHMKK</sequence>
<dbReference type="WBParaSite" id="OFLC_0000199401-mRNA-1">
    <property type="protein sequence ID" value="OFLC_0000199401-mRNA-1"/>
    <property type="gene ID" value="OFLC_0000199401"/>
</dbReference>
<dbReference type="AlphaFoldDB" id="A0A183H3D5"/>
<dbReference type="EMBL" id="UZAJ01001068">
    <property type="protein sequence ID" value="VDO31510.1"/>
    <property type="molecule type" value="Genomic_DNA"/>
</dbReference>
<reference evidence="1 2" key="2">
    <citation type="submission" date="2018-11" db="EMBL/GenBank/DDBJ databases">
        <authorList>
            <consortium name="Pathogen Informatics"/>
        </authorList>
    </citation>
    <scope>NUCLEOTIDE SEQUENCE [LARGE SCALE GENOMIC DNA]</scope>
</reference>
<organism evidence="3">
    <name type="scientific">Onchocerca flexuosa</name>
    <dbReference type="NCBI Taxonomy" id="387005"/>
    <lineage>
        <taxon>Eukaryota</taxon>
        <taxon>Metazoa</taxon>
        <taxon>Ecdysozoa</taxon>
        <taxon>Nematoda</taxon>
        <taxon>Chromadorea</taxon>
        <taxon>Rhabditida</taxon>
        <taxon>Spirurina</taxon>
        <taxon>Spiruromorpha</taxon>
        <taxon>Filarioidea</taxon>
        <taxon>Onchocercidae</taxon>
        <taxon>Onchocerca</taxon>
    </lineage>
</organism>
<name>A0A183H3D5_9BILA</name>
<dbReference type="Proteomes" id="UP000267606">
    <property type="component" value="Unassembled WGS sequence"/>
</dbReference>
<evidence type="ECO:0000313" key="1">
    <source>
        <dbReference type="EMBL" id="VDO31510.1"/>
    </source>
</evidence>
<dbReference type="STRING" id="387005.A0A183H3D5"/>
<keyword evidence="2" id="KW-1185">Reference proteome</keyword>
<proteinExistence type="predicted"/>
<gene>
    <name evidence="1" type="ORF">OFLC_LOCUS1993</name>
</gene>